<evidence type="ECO:0000313" key="8">
    <source>
        <dbReference type="EMBL" id="SLK13655.1"/>
    </source>
</evidence>
<evidence type="ECO:0000256" key="1">
    <source>
        <dbReference type="ARBA" id="ARBA00004162"/>
    </source>
</evidence>
<keyword evidence="3 6" id="KW-0812">Transmembrane</keyword>
<dbReference type="InterPro" id="IPR007168">
    <property type="entry name" value="Phageshock_PspC_N"/>
</dbReference>
<keyword evidence="5 6" id="KW-0472">Membrane</keyword>
<evidence type="ECO:0000256" key="3">
    <source>
        <dbReference type="ARBA" id="ARBA00022692"/>
    </source>
</evidence>
<feature type="transmembrane region" description="Helical" evidence="6">
    <location>
        <begin position="34"/>
        <end position="56"/>
    </location>
</feature>
<dbReference type="InterPro" id="IPR052027">
    <property type="entry name" value="PspC"/>
</dbReference>
<dbReference type="RefSeq" id="WP_079481121.1">
    <property type="nucleotide sequence ID" value="NZ_CBML010000006.1"/>
</dbReference>
<dbReference type="GO" id="GO:0005886">
    <property type="term" value="C:plasma membrane"/>
    <property type="evidence" value="ECO:0007669"/>
    <property type="project" value="UniProtKB-SubCell"/>
</dbReference>
<dbReference type="Proteomes" id="UP000190476">
    <property type="component" value="Chromosome I"/>
</dbReference>
<dbReference type="OrthoDB" id="9815286at2"/>
<accession>A0A1U6J067</accession>
<protein>
    <submittedName>
        <fullName evidence="8">PspC domain protein</fullName>
    </submittedName>
</protein>
<dbReference type="PANTHER" id="PTHR33885:SF3">
    <property type="entry name" value="PHAGE SHOCK PROTEIN C"/>
    <property type="match status" value="1"/>
</dbReference>
<sequence length="60" mass="6876">MSNILYKSNSNKVILGVCGGISEYFGFNATRLRIIFIIFFPITFWLYIALTVLMPIDNLI</sequence>
<evidence type="ECO:0000259" key="7">
    <source>
        <dbReference type="Pfam" id="PF04024"/>
    </source>
</evidence>
<dbReference type="EMBL" id="LT799839">
    <property type="protein sequence ID" value="SLK13655.1"/>
    <property type="molecule type" value="Genomic_DNA"/>
</dbReference>
<dbReference type="GeneID" id="66300886"/>
<comment type="subcellular location">
    <subcellularLocation>
        <location evidence="1">Cell membrane</location>
        <topology evidence="1">Single-pass membrane protein</topology>
    </subcellularLocation>
</comment>
<dbReference type="AlphaFoldDB" id="A0A1U6J067"/>
<keyword evidence="9" id="KW-1185">Reference proteome</keyword>
<reference evidence="9" key="1">
    <citation type="submission" date="2017-03" db="EMBL/GenBank/DDBJ databases">
        <authorList>
            <person name="Falquet L."/>
            <person name="Falquet L."/>
        </authorList>
    </citation>
    <scope>NUCLEOTIDE SEQUENCE [LARGE SCALE GENOMIC DNA]</scope>
</reference>
<evidence type="ECO:0000256" key="4">
    <source>
        <dbReference type="ARBA" id="ARBA00022989"/>
    </source>
</evidence>
<proteinExistence type="predicted"/>
<keyword evidence="4 6" id="KW-1133">Transmembrane helix</keyword>
<evidence type="ECO:0000313" key="9">
    <source>
        <dbReference type="Proteomes" id="UP000190476"/>
    </source>
</evidence>
<evidence type="ECO:0000256" key="2">
    <source>
        <dbReference type="ARBA" id="ARBA00022475"/>
    </source>
</evidence>
<evidence type="ECO:0000256" key="5">
    <source>
        <dbReference type="ARBA" id="ARBA00023136"/>
    </source>
</evidence>
<dbReference type="STRING" id="1351755.CCH01_05240"/>
<keyword evidence="2" id="KW-1003">Cell membrane</keyword>
<gene>
    <name evidence="8" type="ORF">CCH01_05240</name>
</gene>
<organism evidence="8 9">
    <name type="scientific">Clostridium chauvoei JF4335</name>
    <dbReference type="NCBI Taxonomy" id="1351755"/>
    <lineage>
        <taxon>Bacteria</taxon>
        <taxon>Bacillati</taxon>
        <taxon>Bacillota</taxon>
        <taxon>Clostridia</taxon>
        <taxon>Eubacteriales</taxon>
        <taxon>Clostridiaceae</taxon>
        <taxon>Clostridium</taxon>
    </lineage>
</organism>
<dbReference type="PANTHER" id="PTHR33885">
    <property type="entry name" value="PHAGE SHOCK PROTEIN C"/>
    <property type="match status" value="1"/>
</dbReference>
<feature type="domain" description="Phage shock protein PspC N-terminal" evidence="7">
    <location>
        <begin position="5"/>
        <end position="55"/>
    </location>
</feature>
<dbReference type="Pfam" id="PF04024">
    <property type="entry name" value="PspC"/>
    <property type="match status" value="1"/>
</dbReference>
<name>A0A1U6J067_9CLOT</name>
<evidence type="ECO:0000256" key="6">
    <source>
        <dbReference type="SAM" id="Phobius"/>
    </source>
</evidence>